<dbReference type="SUPFAM" id="SSF56672">
    <property type="entry name" value="DNA/RNA polymerases"/>
    <property type="match status" value="1"/>
</dbReference>
<dbReference type="InterPro" id="IPR036397">
    <property type="entry name" value="RNaseH_sf"/>
</dbReference>
<dbReference type="PANTHER" id="PTHR47331">
    <property type="entry name" value="PHD-TYPE DOMAIN-CONTAINING PROTEIN"/>
    <property type="match status" value="1"/>
</dbReference>
<dbReference type="InterPro" id="IPR021109">
    <property type="entry name" value="Peptidase_aspartic_dom_sf"/>
</dbReference>
<dbReference type="PANTHER" id="PTHR47331:SF1">
    <property type="entry name" value="GAG-LIKE PROTEIN"/>
    <property type="match status" value="1"/>
</dbReference>
<dbReference type="InterPro" id="IPR001584">
    <property type="entry name" value="Integrase_cat-core"/>
</dbReference>
<dbReference type="SUPFAM" id="SSF53098">
    <property type="entry name" value="Ribonuclease H-like"/>
    <property type="match status" value="1"/>
</dbReference>
<dbReference type="InterPro" id="IPR041588">
    <property type="entry name" value="Integrase_H2C2"/>
</dbReference>
<dbReference type="Proteomes" id="UP001235939">
    <property type="component" value="Chromosome 12"/>
</dbReference>
<proteinExistence type="predicted"/>
<dbReference type="PROSITE" id="PS50994">
    <property type="entry name" value="INTEGRASE"/>
    <property type="match status" value="1"/>
</dbReference>
<dbReference type="CDD" id="cd00303">
    <property type="entry name" value="retropepsin_like"/>
    <property type="match status" value="1"/>
</dbReference>
<accession>A0ABY6L5P7</accession>
<evidence type="ECO:0000313" key="3">
    <source>
        <dbReference type="Proteomes" id="UP001235939"/>
    </source>
</evidence>
<evidence type="ECO:0000259" key="1">
    <source>
        <dbReference type="PROSITE" id="PS50994"/>
    </source>
</evidence>
<dbReference type="InterPro" id="IPR012337">
    <property type="entry name" value="RNaseH-like_sf"/>
</dbReference>
<dbReference type="Gene3D" id="2.40.70.10">
    <property type="entry name" value="Acid Proteases"/>
    <property type="match status" value="1"/>
</dbReference>
<dbReference type="InterPro" id="IPR008042">
    <property type="entry name" value="Retrotrans_Pao"/>
</dbReference>
<dbReference type="Pfam" id="PF17921">
    <property type="entry name" value="Integrase_H2C2"/>
    <property type="match status" value="1"/>
</dbReference>
<reference evidence="2 3" key="1">
    <citation type="submission" date="2022-01" db="EMBL/GenBank/DDBJ databases">
        <title>A chromosomal length assembly of Cordylochernes scorpioides.</title>
        <authorList>
            <person name="Zeh D."/>
            <person name="Zeh J."/>
        </authorList>
    </citation>
    <scope>NUCLEOTIDE SEQUENCE [LARGE SCALE GENOMIC DNA]</scope>
    <source>
        <strain evidence="2">IN4F17</strain>
        <tissue evidence="2">Whole Body</tissue>
    </source>
</reference>
<keyword evidence="3" id="KW-1185">Reference proteome</keyword>
<evidence type="ECO:0000313" key="2">
    <source>
        <dbReference type="EMBL" id="UYV74745.1"/>
    </source>
</evidence>
<dbReference type="Gene3D" id="3.30.420.10">
    <property type="entry name" value="Ribonuclease H-like superfamily/Ribonuclease H"/>
    <property type="match status" value="1"/>
</dbReference>
<sequence>MLNVIAPKGRKLVRAFFDSGSQHTYILKTIAEELGLKPVTKEIVHHASFGGIQTMAVTHKLYDVQLGADDKNFVCKVTVRDQSKICQALPRIPKTSLISKELEQRKIKVTDLGNDNPPIELLIGADIYGKLMTGKTLQLDCGLIAMLTHFGWTLLGSLKEWSDEENSMLVMSMNTTFGDSIQDFSISQLWDLDTIGVRDPVEVKSSVEQETAFKNEFLNNISRNKDGRYVVPLPWIERHPPLPTNEIAAHKRLVSTTRKLKTSSKYDEYDYLFKEWEREGLIENVDNAKPTEIVHYLPHRPVYKESASTPVRPVFDALCKIDKHPSLNDCLWTGSNCVKKIMELLMRFLEKRIGFMADIRRAFQTIENQCEIQVQVYRHTRVMFGATCSPFILGAVLEYHLTHMNIEDSKIAEKLLNSFYIDNSVGSEDSLESYLAFKEKSIQLLRDAKMDLRMWQSNAEEFQHDTEAITMILGVRWDRRRDLLFIDTGKIDLPSEVTKRTILSTVQRIFDPFGILGPALIPMKSLLQRTWIQKIKWDTPIIGAEKRSFEDWCKDIPLLAQLKFPRAMIKDEIDKRNWSLHLFTDASRTAYSAVVFLRVENKEIQISFMSAKTRVTPMKREILKKNKKTGESEMIVKEISIPRLELFACFDWEIRELTLPNNWRHIQGTKNPADLPSRGCSPSQLLQSKWWEGPNWLYERENKWPISTEMIDEIQVNKERKESSVEMIQDSVLINFNVIQEVRYDYTYSQYVRIMEELKMAELQLIRGVQVETFPNPDNLRGYQIKRSENGILRVKTRLTFREDLEDYKSPILLPRKHPLVKKLIEEYHLKFCHAGVLFLMNELREKYWILQSRIAVKRVVRQCVTCRKLTAKSVIAEEAPLPKERIMTTNVFEIIGVDLIGPLYLKGQAKVWIVIYTCSVYRAVHLDLVNSLSTKTFIQSLERFIGIYGRPTMIFSDNGRNFVGTDNFFQQIDWKRLQESDCVKPIQWRFNPPFAAWWGGWWERLIRSMKNLLRRTLGKATLRKEQLAKMLEEVQSIMNGRPLTYISEEMEDPQPLTPAMFLRHKGNVKFPERDLTEKGRLQFSYAWRKSLERELKNRFRSEYLSHLINKNKGGIVTTYELETLLSLGQICENELNGHWEEL</sequence>
<organism evidence="2 3">
    <name type="scientific">Cordylochernes scorpioides</name>
    <dbReference type="NCBI Taxonomy" id="51811"/>
    <lineage>
        <taxon>Eukaryota</taxon>
        <taxon>Metazoa</taxon>
        <taxon>Ecdysozoa</taxon>
        <taxon>Arthropoda</taxon>
        <taxon>Chelicerata</taxon>
        <taxon>Arachnida</taxon>
        <taxon>Pseudoscorpiones</taxon>
        <taxon>Cheliferoidea</taxon>
        <taxon>Chernetidae</taxon>
        <taxon>Cordylochernes</taxon>
    </lineage>
</organism>
<dbReference type="InterPro" id="IPR043502">
    <property type="entry name" value="DNA/RNA_pol_sf"/>
</dbReference>
<gene>
    <name evidence="2" type="ORF">LAZ67_12000769</name>
</gene>
<protein>
    <recommendedName>
        <fullName evidence="1">Integrase catalytic domain-containing protein</fullName>
    </recommendedName>
</protein>
<name>A0ABY6L5P7_9ARAC</name>
<dbReference type="Pfam" id="PF05380">
    <property type="entry name" value="Peptidase_A17"/>
    <property type="match status" value="1"/>
</dbReference>
<dbReference type="EMBL" id="CP092874">
    <property type="protein sequence ID" value="UYV74745.1"/>
    <property type="molecule type" value="Genomic_DNA"/>
</dbReference>
<dbReference type="Gene3D" id="1.10.340.70">
    <property type="match status" value="1"/>
</dbReference>
<feature type="domain" description="Integrase catalytic" evidence="1">
    <location>
        <begin position="877"/>
        <end position="1067"/>
    </location>
</feature>